<evidence type="ECO:0000256" key="3">
    <source>
        <dbReference type="ARBA" id="ARBA00004496"/>
    </source>
</evidence>
<dbReference type="STRING" id="50376.A0A517L390"/>
<proteinExistence type="inferred from homology"/>
<keyword evidence="8" id="KW-0479">Metal-binding</keyword>
<dbReference type="GO" id="GO:0003723">
    <property type="term" value="F:RNA binding"/>
    <property type="evidence" value="ECO:0007669"/>
    <property type="project" value="UniProtKB-KW"/>
</dbReference>
<dbReference type="GO" id="GO:0046872">
    <property type="term" value="F:metal ion binding"/>
    <property type="evidence" value="ECO:0007669"/>
    <property type="project" value="UniProtKB-KW"/>
</dbReference>
<keyword evidence="14" id="KW-0539">Nucleus</keyword>
<protein>
    <recommendedName>
        <fullName evidence="5">poly(A)-specific ribonuclease</fullName>
        <ecNumber evidence="5">3.1.13.4</ecNumber>
    </recommendedName>
</protein>
<evidence type="ECO:0000256" key="12">
    <source>
        <dbReference type="ARBA" id="ARBA00023015"/>
    </source>
</evidence>
<feature type="compositionally biased region" description="Polar residues" evidence="15">
    <location>
        <begin position="461"/>
        <end position="471"/>
    </location>
</feature>
<evidence type="ECO:0000256" key="15">
    <source>
        <dbReference type="SAM" id="MobiDB-lite"/>
    </source>
</evidence>
<evidence type="ECO:0000256" key="14">
    <source>
        <dbReference type="ARBA" id="ARBA00023242"/>
    </source>
</evidence>
<organism evidence="16 17">
    <name type="scientific">Venturia effusa</name>
    <dbReference type="NCBI Taxonomy" id="50376"/>
    <lineage>
        <taxon>Eukaryota</taxon>
        <taxon>Fungi</taxon>
        <taxon>Dikarya</taxon>
        <taxon>Ascomycota</taxon>
        <taxon>Pezizomycotina</taxon>
        <taxon>Dothideomycetes</taxon>
        <taxon>Pleosporomycetidae</taxon>
        <taxon>Venturiales</taxon>
        <taxon>Venturiaceae</taxon>
        <taxon>Venturia</taxon>
    </lineage>
</organism>
<evidence type="ECO:0000256" key="5">
    <source>
        <dbReference type="ARBA" id="ARBA00012161"/>
    </source>
</evidence>
<evidence type="ECO:0000313" key="16">
    <source>
        <dbReference type="EMBL" id="QDS70100.1"/>
    </source>
</evidence>
<dbReference type="GO" id="GO:0004535">
    <property type="term" value="F:poly(A)-specific ribonuclease activity"/>
    <property type="evidence" value="ECO:0007669"/>
    <property type="project" value="UniProtKB-EC"/>
</dbReference>
<keyword evidence="6" id="KW-0963">Cytoplasm</keyword>
<dbReference type="Gene3D" id="3.30.420.10">
    <property type="entry name" value="Ribonuclease H-like superfamily/Ribonuclease H"/>
    <property type="match status" value="1"/>
</dbReference>
<dbReference type="EMBL" id="CP042188">
    <property type="protein sequence ID" value="QDS70100.1"/>
    <property type="molecule type" value="Genomic_DNA"/>
</dbReference>
<evidence type="ECO:0000256" key="13">
    <source>
        <dbReference type="ARBA" id="ARBA00023163"/>
    </source>
</evidence>
<evidence type="ECO:0000256" key="2">
    <source>
        <dbReference type="ARBA" id="ARBA00004123"/>
    </source>
</evidence>
<comment type="similarity">
    <text evidence="4">Belongs to the CAF1 family.</text>
</comment>
<dbReference type="GO" id="GO:0030014">
    <property type="term" value="C:CCR4-NOT complex"/>
    <property type="evidence" value="ECO:0007669"/>
    <property type="project" value="InterPro"/>
</dbReference>
<feature type="region of interest" description="Disordered" evidence="15">
    <location>
        <begin position="433"/>
        <end position="487"/>
    </location>
</feature>
<evidence type="ECO:0000256" key="4">
    <source>
        <dbReference type="ARBA" id="ARBA00008372"/>
    </source>
</evidence>
<dbReference type="PANTHER" id="PTHR10797">
    <property type="entry name" value="CCR4-NOT TRANSCRIPTION COMPLEX SUBUNIT"/>
    <property type="match status" value="1"/>
</dbReference>
<evidence type="ECO:0000256" key="10">
    <source>
        <dbReference type="ARBA" id="ARBA00022839"/>
    </source>
</evidence>
<keyword evidence="17" id="KW-1185">Reference proteome</keyword>
<dbReference type="Proteomes" id="UP000316270">
    <property type="component" value="Chromosome 4"/>
</dbReference>
<evidence type="ECO:0000256" key="6">
    <source>
        <dbReference type="ARBA" id="ARBA00022490"/>
    </source>
</evidence>
<dbReference type="InterPro" id="IPR039637">
    <property type="entry name" value="CNOT7/CNOT8/Pop2"/>
</dbReference>
<dbReference type="InterPro" id="IPR006941">
    <property type="entry name" value="RNase_CAF1"/>
</dbReference>
<comment type="catalytic activity">
    <reaction evidence="1">
        <text>Exonucleolytic cleavage of poly(A) to 5'-AMP.</text>
        <dbReference type="EC" id="3.1.13.4"/>
    </reaction>
</comment>
<dbReference type="Pfam" id="PF04857">
    <property type="entry name" value="CAF1"/>
    <property type="match status" value="2"/>
</dbReference>
<name>A0A517L390_9PEZI</name>
<feature type="compositionally biased region" description="Polar residues" evidence="15">
    <location>
        <begin position="437"/>
        <end position="449"/>
    </location>
</feature>
<keyword evidence="7" id="KW-0540">Nuclease</keyword>
<reference evidence="16 17" key="1">
    <citation type="submission" date="2019-07" db="EMBL/GenBank/DDBJ databases">
        <title>Finished genome of Venturia effusa.</title>
        <authorList>
            <person name="Young C.A."/>
            <person name="Cox M.P."/>
            <person name="Ganley A.R.D."/>
            <person name="David W.J."/>
        </authorList>
    </citation>
    <scope>NUCLEOTIDE SEQUENCE [LARGE SCALE GENOMIC DNA]</scope>
    <source>
        <strain evidence="17">albino</strain>
    </source>
</reference>
<dbReference type="InterPro" id="IPR012337">
    <property type="entry name" value="RNaseH-like_sf"/>
</dbReference>
<evidence type="ECO:0000256" key="8">
    <source>
        <dbReference type="ARBA" id="ARBA00022723"/>
    </source>
</evidence>
<gene>
    <name evidence="16" type="ORF">FKW77_005090</name>
</gene>
<evidence type="ECO:0000256" key="9">
    <source>
        <dbReference type="ARBA" id="ARBA00022801"/>
    </source>
</evidence>
<feature type="region of interest" description="Disordered" evidence="15">
    <location>
        <begin position="1"/>
        <end position="25"/>
    </location>
</feature>
<evidence type="ECO:0000313" key="17">
    <source>
        <dbReference type="Proteomes" id="UP000316270"/>
    </source>
</evidence>
<dbReference type="GO" id="GO:0005634">
    <property type="term" value="C:nucleus"/>
    <property type="evidence" value="ECO:0007669"/>
    <property type="project" value="UniProtKB-SubCell"/>
</dbReference>
<dbReference type="InterPro" id="IPR036397">
    <property type="entry name" value="RNaseH_sf"/>
</dbReference>
<keyword evidence="12" id="KW-0805">Transcription regulation</keyword>
<dbReference type="EC" id="3.1.13.4" evidence="5"/>
<keyword evidence="9" id="KW-0378">Hydrolase</keyword>
<evidence type="ECO:0000256" key="11">
    <source>
        <dbReference type="ARBA" id="ARBA00022884"/>
    </source>
</evidence>
<comment type="subcellular location">
    <subcellularLocation>
        <location evidence="3">Cytoplasm</location>
    </subcellularLocation>
    <subcellularLocation>
        <location evidence="2">Nucleus</location>
    </subcellularLocation>
</comment>
<dbReference type="SUPFAM" id="SSF53098">
    <property type="entry name" value="Ribonuclease H-like"/>
    <property type="match status" value="1"/>
</dbReference>
<keyword evidence="11" id="KW-0694">RNA-binding</keyword>
<sequence>MPNTRYPPHNTSNPFAGFTQPSISQPAHLQHPTAQHNLGGGHPSFAATGINGMNIFGPQTGNGGVPMFNAASSLGGGGGGETGLASREAQLNFARGAALQQQAQEAANPGAYATRTTNPRVREVWQSNLNQEFVVLRQLVDKYPYISMDTEFPGIVARPIGDFVTKASYHYQTLRANVDLLKIIQLGITLFNVEGKEVPTTALRDVKLGKYASNVNICPCSWSFNFKFSPEEDMYNEESLTLLKKAGSDFDAHTTRGVDIRQFGALLVTSGLIYSDTVHWISFHSGYDFGYLAKVIWNKPLPKDEEGYREIIRILFPNIWDVKYLLKHSQLMLRRGTLNVEATRMINELGNRAGLQDLADQLGCQRIGNQHQAASDAWLTGSIFWHMRDKFFDGNLPEELNGQMWGLTGVGLPASTATQAAVLAAQGHAAATGGQNGNQYGPSTPTTHSAGLASTPGPGSGTNVFQGQQSMTPGGGNGTFGTFTYGK</sequence>
<dbReference type="AlphaFoldDB" id="A0A517L390"/>
<dbReference type="OrthoDB" id="1164111at2759"/>
<evidence type="ECO:0000256" key="1">
    <source>
        <dbReference type="ARBA" id="ARBA00001663"/>
    </source>
</evidence>
<keyword evidence="10" id="KW-0269">Exonuclease</keyword>
<accession>A0A517L390</accession>
<dbReference type="GO" id="GO:0005737">
    <property type="term" value="C:cytoplasm"/>
    <property type="evidence" value="ECO:0007669"/>
    <property type="project" value="UniProtKB-SubCell"/>
</dbReference>
<keyword evidence="13" id="KW-0804">Transcription</keyword>
<evidence type="ECO:0000256" key="7">
    <source>
        <dbReference type="ARBA" id="ARBA00022722"/>
    </source>
</evidence>